<dbReference type="GO" id="GO:0005829">
    <property type="term" value="C:cytosol"/>
    <property type="evidence" value="ECO:0007669"/>
    <property type="project" value="TreeGrafter"/>
</dbReference>
<dbReference type="Pfam" id="PF01668">
    <property type="entry name" value="SmpB"/>
    <property type="match status" value="1"/>
</dbReference>
<dbReference type="AlphaFoldDB" id="A0A2T5MHS0"/>
<dbReference type="InterPro" id="IPR000037">
    <property type="entry name" value="SsrA-bd_prot"/>
</dbReference>
<keyword evidence="6" id="KW-1185">Reference proteome</keyword>
<sequence>MSKKKEEKEAPRLIGVNRRARYEYFIEATYEAGICLMGWEVKSLRDGKCQITEAYVILKNREAFLIGAHFTPLRSASTHVNPDATRSRKLLLHERELSQLVGKVERAGYTVVPLDMHWSNGRAKLQIGLAKGKKLHDKRATEKDRDWGREKARVMRHDR</sequence>
<dbReference type="InterPro" id="IPR020081">
    <property type="entry name" value="SsrA-bd_prot_CS"/>
</dbReference>
<feature type="compositionally biased region" description="Basic and acidic residues" evidence="4">
    <location>
        <begin position="138"/>
        <end position="159"/>
    </location>
</feature>
<dbReference type="PANTHER" id="PTHR30308:SF2">
    <property type="entry name" value="SSRA-BINDING PROTEIN"/>
    <property type="match status" value="1"/>
</dbReference>
<organism evidence="5 6">
    <name type="scientific">Stenotrophobium rhamnosiphilum</name>
    <dbReference type="NCBI Taxonomy" id="2029166"/>
    <lineage>
        <taxon>Bacteria</taxon>
        <taxon>Pseudomonadati</taxon>
        <taxon>Pseudomonadota</taxon>
        <taxon>Gammaproteobacteria</taxon>
        <taxon>Nevskiales</taxon>
        <taxon>Nevskiaceae</taxon>
        <taxon>Stenotrophobium</taxon>
    </lineage>
</organism>
<dbReference type="RefSeq" id="WP_107939290.1">
    <property type="nucleotide sequence ID" value="NZ_QANS01000002.1"/>
</dbReference>
<dbReference type="InterPro" id="IPR023620">
    <property type="entry name" value="SmpB"/>
</dbReference>
<evidence type="ECO:0000256" key="1">
    <source>
        <dbReference type="ARBA" id="ARBA00022490"/>
    </source>
</evidence>
<gene>
    <name evidence="3 5" type="primary">smpB</name>
    <name evidence="5" type="ORF">CJD38_05355</name>
</gene>
<dbReference type="EMBL" id="QANS01000002">
    <property type="protein sequence ID" value="PTU32098.1"/>
    <property type="molecule type" value="Genomic_DNA"/>
</dbReference>
<protein>
    <recommendedName>
        <fullName evidence="3">SsrA-binding protein</fullName>
    </recommendedName>
    <alternativeName>
        <fullName evidence="3">Small protein B</fullName>
    </alternativeName>
</protein>
<accession>A0A2T5MHS0</accession>
<dbReference type="Proteomes" id="UP000244248">
    <property type="component" value="Unassembled WGS sequence"/>
</dbReference>
<comment type="similarity">
    <text evidence="3">Belongs to the SmpB family.</text>
</comment>
<feature type="region of interest" description="Disordered" evidence="4">
    <location>
        <begin position="136"/>
        <end position="159"/>
    </location>
</feature>
<dbReference type="GO" id="GO:0070930">
    <property type="term" value="P:trans-translation-dependent protein tagging"/>
    <property type="evidence" value="ECO:0007669"/>
    <property type="project" value="TreeGrafter"/>
</dbReference>
<comment type="subcellular location">
    <subcellularLocation>
        <location evidence="3">Cytoplasm</location>
    </subcellularLocation>
    <text evidence="3">The tmRNA-SmpB complex associates with stalled 70S ribosomes.</text>
</comment>
<proteinExistence type="inferred from homology"/>
<evidence type="ECO:0000256" key="3">
    <source>
        <dbReference type="HAMAP-Rule" id="MF_00023"/>
    </source>
</evidence>
<comment type="caution">
    <text evidence="5">The sequence shown here is derived from an EMBL/GenBank/DDBJ whole genome shotgun (WGS) entry which is preliminary data.</text>
</comment>
<dbReference type="PROSITE" id="PS01317">
    <property type="entry name" value="SSRP"/>
    <property type="match status" value="1"/>
</dbReference>
<dbReference type="Gene3D" id="2.40.280.10">
    <property type="match status" value="1"/>
</dbReference>
<dbReference type="NCBIfam" id="TIGR00086">
    <property type="entry name" value="smpB"/>
    <property type="match status" value="1"/>
</dbReference>
<dbReference type="PANTHER" id="PTHR30308">
    <property type="entry name" value="TMRNA-BINDING COMPONENT OF TRANS-TRANSLATION TAGGING COMPLEX"/>
    <property type="match status" value="1"/>
</dbReference>
<dbReference type="GO" id="GO:0070929">
    <property type="term" value="P:trans-translation"/>
    <property type="evidence" value="ECO:0007669"/>
    <property type="project" value="UniProtKB-UniRule"/>
</dbReference>
<dbReference type="NCBIfam" id="NF003843">
    <property type="entry name" value="PRK05422.1"/>
    <property type="match status" value="1"/>
</dbReference>
<dbReference type="SUPFAM" id="SSF74982">
    <property type="entry name" value="Small protein B (SmpB)"/>
    <property type="match status" value="1"/>
</dbReference>
<keyword evidence="1 3" id="KW-0963">Cytoplasm</keyword>
<evidence type="ECO:0000256" key="2">
    <source>
        <dbReference type="ARBA" id="ARBA00022884"/>
    </source>
</evidence>
<evidence type="ECO:0000256" key="4">
    <source>
        <dbReference type="SAM" id="MobiDB-lite"/>
    </source>
</evidence>
<dbReference type="CDD" id="cd09294">
    <property type="entry name" value="SmpB"/>
    <property type="match status" value="1"/>
</dbReference>
<dbReference type="HAMAP" id="MF_00023">
    <property type="entry name" value="SmpB"/>
    <property type="match status" value="1"/>
</dbReference>
<evidence type="ECO:0000313" key="6">
    <source>
        <dbReference type="Proteomes" id="UP000244248"/>
    </source>
</evidence>
<name>A0A2T5MHS0_9GAMM</name>
<dbReference type="OrthoDB" id="9805462at2"/>
<dbReference type="GO" id="GO:0003723">
    <property type="term" value="F:RNA binding"/>
    <property type="evidence" value="ECO:0007669"/>
    <property type="project" value="UniProtKB-UniRule"/>
</dbReference>
<comment type="function">
    <text evidence="3">Required for rescue of stalled ribosomes mediated by trans-translation. Binds to transfer-messenger RNA (tmRNA), required for stable association of tmRNA with ribosomes. tmRNA and SmpB together mimic tRNA shape, replacing the anticodon stem-loop with SmpB. tmRNA is encoded by the ssrA gene; the 2 termini fold to resemble tRNA(Ala) and it encodes a 'tag peptide', a short internal open reading frame. During trans-translation Ala-aminoacylated tmRNA acts like a tRNA, entering the A-site of stalled ribosomes, displacing the stalled mRNA. The ribosome then switches to translate the ORF on the tmRNA; the nascent peptide is terminated with the 'tag peptide' encoded by the tmRNA and targeted for degradation. The ribosome is freed to recommence translation, which seems to be the essential function of trans-translation.</text>
</comment>
<reference evidence="5 6" key="1">
    <citation type="submission" date="2018-04" db="EMBL/GenBank/DDBJ databases">
        <title>Novel species isolated from glacier.</title>
        <authorList>
            <person name="Liu Q."/>
            <person name="Xin Y.-H."/>
        </authorList>
    </citation>
    <scope>NUCLEOTIDE SEQUENCE [LARGE SCALE GENOMIC DNA]</scope>
    <source>
        <strain evidence="5 6">GT1R17</strain>
    </source>
</reference>
<keyword evidence="2 3" id="KW-0694">RNA-binding</keyword>
<evidence type="ECO:0000313" key="5">
    <source>
        <dbReference type="EMBL" id="PTU32098.1"/>
    </source>
</evidence>